<feature type="compositionally biased region" description="Low complexity" evidence="1">
    <location>
        <begin position="107"/>
        <end position="116"/>
    </location>
</feature>
<dbReference type="AlphaFoldDB" id="A0A8T0VG77"/>
<feature type="compositionally biased region" description="Basic residues" evidence="1">
    <location>
        <begin position="92"/>
        <end position="106"/>
    </location>
</feature>
<protein>
    <submittedName>
        <fullName evidence="2">Uncharacterized protein</fullName>
    </submittedName>
</protein>
<proteinExistence type="predicted"/>
<accession>A0A8T0VG77</accession>
<evidence type="ECO:0000256" key="1">
    <source>
        <dbReference type="SAM" id="MobiDB-lite"/>
    </source>
</evidence>
<reference evidence="2" key="1">
    <citation type="submission" date="2020-05" db="EMBL/GenBank/DDBJ databases">
        <title>WGS assembly of Panicum virgatum.</title>
        <authorList>
            <person name="Lovell J.T."/>
            <person name="Jenkins J."/>
            <person name="Shu S."/>
            <person name="Juenger T.E."/>
            <person name="Schmutz J."/>
        </authorList>
    </citation>
    <scope>NUCLEOTIDE SEQUENCE</scope>
    <source>
        <strain evidence="2">AP13</strain>
    </source>
</reference>
<keyword evidence="3" id="KW-1185">Reference proteome</keyword>
<dbReference type="Proteomes" id="UP000823388">
    <property type="component" value="Chromosome 2N"/>
</dbReference>
<evidence type="ECO:0000313" key="2">
    <source>
        <dbReference type="EMBL" id="KAG2635282.1"/>
    </source>
</evidence>
<feature type="compositionally biased region" description="Pro residues" evidence="1">
    <location>
        <begin position="77"/>
        <end position="91"/>
    </location>
</feature>
<comment type="caution">
    <text evidence="2">The sequence shown here is derived from an EMBL/GenBank/DDBJ whole genome shotgun (WGS) entry which is preliminary data.</text>
</comment>
<organism evidence="2 3">
    <name type="scientific">Panicum virgatum</name>
    <name type="common">Blackwell switchgrass</name>
    <dbReference type="NCBI Taxonomy" id="38727"/>
    <lineage>
        <taxon>Eukaryota</taxon>
        <taxon>Viridiplantae</taxon>
        <taxon>Streptophyta</taxon>
        <taxon>Embryophyta</taxon>
        <taxon>Tracheophyta</taxon>
        <taxon>Spermatophyta</taxon>
        <taxon>Magnoliopsida</taxon>
        <taxon>Liliopsida</taxon>
        <taxon>Poales</taxon>
        <taxon>Poaceae</taxon>
        <taxon>PACMAD clade</taxon>
        <taxon>Panicoideae</taxon>
        <taxon>Panicodae</taxon>
        <taxon>Paniceae</taxon>
        <taxon>Panicinae</taxon>
        <taxon>Panicum</taxon>
        <taxon>Panicum sect. Hiantes</taxon>
    </lineage>
</organism>
<feature type="compositionally biased region" description="Basic residues" evidence="1">
    <location>
        <begin position="18"/>
        <end position="40"/>
    </location>
</feature>
<feature type="region of interest" description="Disordered" evidence="1">
    <location>
        <begin position="1"/>
        <end position="139"/>
    </location>
</feature>
<dbReference type="EMBL" id="CM029040">
    <property type="protein sequence ID" value="KAG2635282.1"/>
    <property type="molecule type" value="Genomic_DNA"/>
</dbReference>
<gene>
    <name evidence="2" type="ORF">PVAP13_2NG333703</name>
</gene>
<sequence length="315" mass="35480">MRAKLAVLATGAPPPPRPPHHSWSRHHRRIPRRRSFKPPRSRLDGGQPSPPPPLPASTSRRRAWPAVSACALRCGVPPGPAPRRNPLPRRPPNLRKRRPRRRHSSHPHPGAAPVRRLLPHRRPAPPVLAPEGAPKKIQGHRDRAEDGHVASRSCSVHRCERGVVQSRGAQQRGGLHPFRRRRVRVAVPRWLLAGLRRHTLPTRRDPIDQIAWVLELSERRRPPSRRGAGELDDDMLLRLHPVPGEPGEVARFMVGIGKRRRRCAGTGRRRSSSVLKNHCAVYHVQLHGSDIHSSLSACIAHCVSRWLLGHAKLLW</sequence>
<name>A0A8T0VG77_PANVG</name>
<evidence type="ECO:0000313" key="3">
    <source>
        <dbReference type="Proteomes" id="UP000823388"/>
    </source>
</evidence>